<name>A0A821RMF5_9NEOP</name>
<dbReference type="OrthoDB" id="7391364at2759"/>
<comment type="caution">
    <text evidence="1">The sequence shown here is derived from an EMBL/GenBank/DDBJ whole genome shotgun (WGS) entry which is preliminary data.</text>
</comment>
<proteinExistence type="predicted"/>
<dbReference type="SUPFAM" id="SSF48452">
    <property type="entry name" value="TPR-like"/>
    <property type="match status" value="2"/>
</dbReference>
<gene>
    <name evidence="1" type="ORF">PMACD_LOCUS6467</name>
</gene>
<dbReference type="InterPro" id="IPR019734">
    <property type="entry name" value="TPR_rpt"/>
</dbReference>
<evidence type="ECO:0000313" key="2">
    <source>
        <dbReference type="Proteomes" id="UP000663880"/>
    </source>
</evidence>
<dbReference type="Gene3D" id="1.25.40.10">
    <property type="entry name" value="Tetratricopeptide repeat domain"/>
    <property type="match status" value="2"/>
</dbReference>
<dbReference type="InterPro" id="IPR011990">
    <property type="entry name" value="TPR-like_helical_dom_sf"/>
</dbReference>
<sequence>MPTKSIKSLTDRSSILGEYESIYLTPREANVSLTLQGEKPGPGEWIFLVLFDGQILFETKWSNEVVQFMQSLPLDLKKNSDQSILIDRPLTFLLRLAGGKATKDPDPFLHVDNRVGGNVDLFPLLLGEEKIVVNTPLYVLTTGEVTTSSVIVHAETNGVVENSRVPIIITMLSAHCLPVVREGTVYMSAVGLNEIHNPMPINFGMSMSTASATKVVWSSIINAAYGANTLYNIPEEDKFISDCEPNDTDECISVYWNAMKRVLVDPIAFRERIENGPFMVELAGVPKQGKIDVRGRYMSFIDLGVLLQPGQYGVTTCGKLLYFNESDLPERMRPLLELPPTSAKISVRESDVVTDELNHVAYVAIRFDLFEPLVPKSKIAALYEKLGFPCPEIPAGPVEELRAEPTPEDPVIDVRKIRKEGGALAVHKELCGLSCMGNMAMNQSIKRTAANRLLYRVRSMLKQFPPGECSQTYLQDTITAQHLACRRAVTASFAPQPPLPRSTSRVAAARSRIGGDGRIMNHHIEQNLRALPKHPRPLFCKALRYLENHNENDARDCILKALSFQPRNRFLLWTLGAINYDKTGDSYDEAHAALRIAVKGDITDGVTNAIAWASLHSFYHFHENAYAAFIAAKKMRKAYELPREWKRFLQRWVETSGEEESFWIPSLIDISNPLLIASAFFLCLRCFRFSDLLMQCFLKGCATRGSRLNLKTVITEDYYYVQAAYLLLQKQVDKAIQLTEKAIKKFGPSCILSQMRLTCLVFARGWDGECEKSLSEADKAGSKLPPSMLLRAALGGIKSNPQGALQRAARAHKLAPSAYSALILSRVYMKIGMESLAERWAAAAVNTEPLLADGWAVLALLAMGERNLDKARNMIRTAKQAGPVSADVKEDVRKAMKVVRLEGLPELLVKEICFCDYY</sequence>
<evidence type="ECO:0000313" key="1">
    <source>
        <dbReference type="EMBL" id="CAF4844175.1"/>
    </source>
</evidence>
<dbReference type="SMART" id="SM00028">
    <property type="entry name" value="TPR"/>
    <property type="match status" value="3"/>
</dbReference>
<keyword evidence="2" id="KW-1185">Reference proteome</keyword>
<dbReference type="AlphaFoldDB" id="A0A821RMF5"/>
<accession>A0A821RMF5</accession>
<protein>
    <submittedName>
        <fullName evidence="1">Uncharacterized protein</fullName>
    </submittedName>
</protein>
<organism evidence="1 2">
    <name type="scientific">Pieris macdunnoughi</name>
    <dbReference type="NCBI Taxonomy" id="345717"/>
    <lineage>
        <taxon>Eukaryota</taxon>
        <taxon>Metazoa</taxon>
        <taxon>Ecdysozoa</taxon>
        <taxon>Arthropoda</taxon>
        <taxon>Hexapoda</taxon>
        <taxon>Insecta</taxon>
        <taxon>Pterygota</taxon>
        <taxon>Neoptera</taxon>
        <taxon>Endopterygota</taxon>
        <taxon>Lepidoptera</taxon>
        <taxon>Glossata</taxon>
        <taxon>Ditrysia</taxon>
        <taxon>Papilionoidea</taxon>
        <taxon>Pieridae</taxon>
        <taxon>Pierinae</taxon>
        <taxon>Pieris</taxon>
    </lineage>
</organism>
<dbReference type="Proteomes" id="UP000663880">
    <property type="component" value="Unassembled WGS sequence"/>
</dbReference>
<reference evidence="1" key="1">
    <citation type="submission" date="2021-02" db="EMBL/GenBank/DDBJ databases">
        <authorList>
            <person name="Steward A R."/>
        </authorList>
    </citation>
    <scope>NUCLEOTIDE SEQUENCE</scope>
</reference>
<dbReference type="EMBL" id="CAJOBZ010000014">
    <property type="protein sequence ID" value="CAF4844175.1"/>
    <property type="molecule type" value="Genomic_DNA"/>
</dbReference>